<dbReference type="Pfam" id="PF00206">
    <property type="entry name" value="Lyase_1"/>
    <property type="match status" value="1"/>
</dbReference>
<dbReference type="GO" id="GO:0044208">
    <property type="term" value="P:'de novo' AMP biosynthetic process"/>
    <property type="evidence" value="ECO:0007669"/>
    <property type="project" value="TreeGrafter"/>
</dbReference>
<reference evidence="16 17" key="1">
    <citation type="submission" date="2023-07" db="EMBL/GenBank/DDBJ databases">
        <title>Closed genoem sequence of Methanosarcinaceae archaeon Ac7.</title>
        <authorList>
            <person name="Poehlein A."/>
            <person name="Protasov E."/>
            <person name="Platt K."/>
            <person name="Reeh H."/>
            <person name="Daniel R."/>
            <person name="Brune A."/>
        </authorList>
    </citation>
    <scope>NUCLEOTIDE SEQUENCE [LARGE SCALE GENOMIC DNA]</scope>
    <source>
        <strain evidence="16 17">Ac7</strain>
    </source>
</reference>
<evidence type="ECO:0000256" key="13">
    <source>
        <dbReference type="NCBIfam" id="TIGR00928"/>
    </source>
</evidence>
<dbReference type="InterPro" id="IPR000362">
    <property type="entry name" value="Fumarate_lyase_fam"/>
</dbReference>
<dbReference type="Gene3D" id="1.10.275.10">
    <property type="entry name" value="Fumarase/aspartase (N-terminal domain)"/>
    <property type="match status" value="1"/>
</dbReference>
<evidence type="ECO:0000256" key="3">
    <source>
        <dbReference type="ARBA" id="ARBA00008273"/>
    </source>
</evidence>
<dbReference type="Gene3D" id="1.10.40.30">
    <property type="entry name" value="Fumarase/aspartase (C-terminal domain)"/>
    <property type="match status" value="1"/>
</dbReference>
<sequence length="450" mass="50719">MPIHPIEFRYGTAEMKAVWSQERRLKTLVETEIALSKAEADLGMIPKSAAAEIEKTLPLVKWDRVDEIEREINHDMMAVVKAISEQCADDAGKWVHFGATSNDILDTATALQFKDAVVIFEDKLFRLLKVLVRLSEEHKNTVCCGRTHGQIGVPTTYGLRFSIWASEIDRHIDRLAELKPRLLVGQMTGAVGTQAAFGKHGIELQKKTMDYLGIGSVDVSNQLIQRDRHAEFVMWMGNVATTLDKIGVEIRSMQRSEIAELEEGFGKKQVGSSTMPHKRNPIKSEQICGLARIVRGFIETELLNNTLWDERDLTNSSSERIVFPECTILADHIINLGINVLENLRFNHDNIKKNLELLNGLNMGEAIMIELTNRGVGRQEAHELVRESAMKAVEENKHFRTVLLENKDVAAVLTKDDIENLVNPYKYIGTAVPQVENLNKKLMKKYAGKI</sequence>
<organism evidence="16 17">
    <name type="scientific">Methanolapillus millepedarum</name>
    <dbReference type="NCBI Taxonomy" id="3028296"/>
    <lineage>
        <taxon>Archaea</taxon>
        <taxon>Methanobacteriati</taxon>
        <taxon>Methanobacteriota</taxon>
        <taxon>Stenosarchaea group</taxon>
        <taxon>Methanomicrobia</taxon>
        <taxon>Methanosarcinales</taxon>
        <taxon>Methanosarcinaceae</taxon>
        <taxon>Methanolapillus</taxon>
    </lineage>
</organism>
<dbReference type="SMART" id="SM00998">
    <property type="entry name" value="ADSL_C"/>
    <property type="match status" value="1"/>
</dbReference>
<dbReference type="PANTHER" id="PTHR43172:SF1">
    <property type="entry name" value="ADENYLOSUCCINATE LYASE"/>
    <property type="match status" value="1"/>
</dbReference>
<feature type="domain" description="Adenylosuccinate lyase C-terminal" evidence="15">
    <location>
        <begin position="359"/>
        <end position="439"/>
    </location>
</feature>
<dbReference type="Proteomes" id="UP001303587">
    <property type="component" value="Chromosome"/>
</dbReference>
<dbReference type="PRINTS" id="PR00149">
    <property type="entry name" value="FUMRATELYASE"/>
</dbReference>
<name>A0AA96VGF1_9EURY</name>
<dbReference type="SUPFAM" id="SSF48557">
    <property type="entry name" value="L-aspartase-like"/>
    <property type="match status" value="1"/>
</dbReference>
<dbReference type="InterPro" id="IPR024083">
    <property type="entry name" value="Fumarase/histidase_N"/>
</dbReference>
<evidence type="ECO:0000256" key="8">
    <source>
        <dbReference type="ARBA" id="ARBA00023239"/>
    </source>
</evidence>
<dbReference type="GeneID" id="89230754"/>
<evidence type="ECO:0000256" key="6">
    <source>
        <dbReference type="ARBA" id="ARBA00017058"/>
    </source>
</evidence>
<dbReference type="InterPro" id="IPR004769">
    <property type="entry name" value="Pur_lyase"/>
</dbReference>
<gene>
    <name evidence="16" type="primary">purB</name>
    <name evidence="16" type="ORF">MsAc7_16590</name>
</gene>
<dbReference type="PANTHER" id="PTHR43172">
    <property type="entry name" value="ADENYLOSUCCINATE LYASE"/>
    <property type="match status" value="1"/>
</dbReference>
<dbReference type="CDD" id="cd01360">
    <property type="entry name" value="Adenylsuccinate_lyase_1"/>
    <property type="match status" value="1"/>
</dbReference>
<comment type="pathway">
    <text evidence="1 14">Purine metabolism; IMP biosynthesis via de novo pathway; 5-amino-1-(5-phospho-D-ribosyl)imidazole-4-carboxamide from 5-amino-1-(5-phospho-D-ribosyl)imidazole-4-carboxylate: step 2/2.</text>
</comment>
<dbReference type="GO" id="GO:0004018">
    <property type="term" value="F:N6-(1,2-dicarboxyethyl)AMP AMP-lyase (fumarate-forming) activity"/>
    <property type="evidence" value="ECO:0007669"/>
    <property type="project" value="UniProtKB-UniRule"/>
</dbReference>
<comment type="similarity">
    <text evidence="3 14">Belongs to the lyase 1 family. Adenylosuccinate lyase subfamily.</text>
</comment>
<dbReference type="EMBL" id="CP131060">
    <property type="protein sequence ID" value="WNY26087.1"/>
    <property type="molecule type" value="Genomic_DNA"/>
</dbReference>
<evidence type="ECO:0000256" key="4">
    <source>
        <dbReference type="ARBA" id="ARBA00011668"/>
    </source>
</evidence>
<dbReference type="GO" id="GO:0005829">
    <property type="term" value="C:cytosol"/>
    <property type="evidence" value="ECO:0007669"/>
    <property type="project" value="TreeGrafter"/>
</dbReference>
<dbReference type="AlphaFoldDB" id="A0AA96VGF1"/>
<protein>
    <recommendedName>
        <fullName evidence="6 13">Adenylosuccinate lyase</fullName>
        <shortName evidence="14">ASL</shortName>
        <ecNumber evidence="5 13">4.3.2.2</ecNumber>
    </recommendedName>
    <alternativeName>
        <fullName evidence="11 14">Adenylosuccinase</fullName>
    </alternativeName>
</protein>
<evidence type="ECO:0000256" key="1">
    <source>
        <dbReference type="ARBA" id="ARBA00004706"/>
    </source>
</evidence>
<evidence type="ECO:0000256" key="5">
    <source>
        <dbReference type="ARBA" id="ARBA00012339"/>
    </source>
</evidence>
<evidence type="ECO:0000256" key="12">
    <source>
        <dbReference type="ARBA" id="ARBA00049115"/>
    </source>
</evidence>
<dbReference type="PROSITE" id="PS00163">
    <property type="entry name" value="FUMARATE_LYASES"/>
    <property type="match status" value="1"/>
</dbReference>
<dbReference type="InterPro" id="IPR020557">
    <property type="entry name" value="Fumarate_lyase_CS"/>
</dbReference>
<evidence type="ECO:0000259" key="15">
    <source>
        <dbReference type="SMART" id="SM00998"/>
    </source>
</evidence>
<dbReference type="FunFam" id="1.20.200.10:FF:000008">
    <property type="entry name" value="Adenylosuccinate lyase"/>
    <property type="match status" value="1"/>
</dbReference>
<evidence type="ECO:0000256" key="2">
    <source>
        <dbReference type="ARBA" id="ARBA00004734"/>
    </source>
</evidence>
<comment type="catalytic activity">
    <reaction evidence="9">
        <text>(2S)-2-[5-amino-1-(5-phospho-beta-D-ribosyl)imidazole-4-carboxamido]succinate = 5-amino-1-(5-phospho-beta-D-ribosyl)imidazole-4-carboxamide + fumarate</text>
        <dbReference type="Rhea" id="RHEA:23920"/>
        <dbReference type="ChEBI" id="CHEBI:29806"/>
        <dbReference type="ChEBI" id="CHEBI:58443"/>
        <dbReference type="ChEBI" id="CHEBI:58475"/>
        <dbReference type="EC" id="4.3.2.2"/>
    </reaction>
    <physiologicalReaction direction="left-to-right" evidence="9">
        <dbReference type="Rhea" id="RHEA:23921"/>
    </physiologicalReaction>
</comment>
<dbReference type="Gene3D" id="1.20.200.10">
    <property type="entry name" value="Fumarase/aspartase (Central domain)"/>
    <property type="match status" value="1"/>
</dbReference>
<evidence type="ECO:0000256" key="9">
    <source>
        <dbReference type="ARBA" id="ARBA00024477"/>
    </source>
</evidence>
<dbReference type="RefSeq" id="WP_338103485.1">
    <property type="nucleotide sequence ID" value="NZ_CP131060.1"/>
</dbReference>
<evidence type="ECO:0000313" key="17">
    <source>
        <dbReference type="Proteomes" id="UP001303587"/>
    </source>
</evidence>
<evidence type="ECO:0000313" key="16">
    <source>
        <dbReference type="EMBL" id="WNY26087.1"/>
    </source>
</evidence>
<comment type="catalytic activity">
    <reaction evidence="12">
        <text>N(6)-(1,2-dicarboxyethyl)-AMP = fumarate + AMP</text>
        <dbReference type="Rhea" id="RHEA:16853"/>
        <dbReference type="ChEBI" id="CHEBI:29806"/>
        <dbReference type="ChEBI" id="CHEBI:57567"/>
        <dbReference type="ChEBI" id="CHEBI:456215"/>
        <dbReference type="EC" id="4.3.2.2"/>
    </reaction>
    <physiologicalReaction direction="left-to-right" evidence="12">
        <dbReference type="Rhea" id="RHEA:16854"/>
    </physiologicalReaction>
</comment>
<evidence type="ECO:0000256" key="7">
    <source>
        <dbReference type="ARBA" id="ARBA00022755"/>
    </source>
</evidence>
<comment type="pathway">
    <text evidence="2 14">Purine metabolism; AMP biosynthesis via de novo pathway; AMP from IMP: step 2/2.</text>
</comment>
<keyword evidence="8 14" id="KW-0456">Lyase</keyword>
<dbReference type="FunFam" id="1.10.40.30:FF:000007">
    <property type="entry name" value="Adenylosuccinate lyase"/>
    <property type="match status" value="1"/>
</dbReference>
<evidence type="ECO:0000256" key="10">
    <source>
        <dbReference type="ARBA" id="ARBA00025012"/>
    </source>
</evidence>
<dbReference type="EC" id="4.3.2.2" evidence="5 13"/>
<keyword evidence="17" id="KW-1185">Reference proteome</keyword>
<dbReference type="InterPro" id="IPR008948">
    <property type="entry name" value="L-Aspartase-like"/>
</dbReference>
<proteinExistence type="inferred from homology"/>
<comment type="function">
    <text evidence="10">Catalyzes two reactions in de novo purine nucleotide biosynthesis. Catalyzes the breakdown of 5-aminoimidazole- (N-succinylocarboxamide) ribotide (SAICAR or 2-[5-amino-1-(5-phospho-beta-D-ribosyl)imidazole-4-carboxamido]succinate) to 5-aminoimidazole-4-carboxamide ribotide (AICAR or 5-amino-1-(5-phospho-beta-D-ribosyl)imidazole-4-carboxamide) and fumarate, and of adenylosuccinate (ADS or N(6)-(1,2-dicarboxyethyl)-AMP) to adenosine monophosphate (AMP) and fumarate.</text>
</comment>
<dbReference type="InterPro" id="IPR022761">
    <property type="entry name" value="Fumarate_lyase_N"/>
</dbReference>
<keyword evidence="7 14" id="KW-0658">Purine biosynthesis</keyword>
<comment type="subunit">
    <text evidence="4">Homotetramer. Residues from neighboring subunits contribute catalytic and substrate-binding residues to each active site.</text>
</comment>
<accession>A0AA96VGF1</accession>
<dbReference type="NCBIfam" id="TIGR00928">
    <property type="entry name" value="purB"/>
    <property type="match status" value="1"/>
</dbReference>
<evidence type="ECO:0000256" key="11">
    <source>
        <dbReference type="ARBA" id="ARBA00030717"/>
    </source>
</evidence>
<dbReference type="Pfam" id="PF10397">
    <property type="entry name" value="ADSL_C"/>
    <property type="match status" value="1"/>
</dbReference>
<dbReference type="PRINTS" id="PR00145">
    <property type="entry name" value="ARGSUCLYASE"/>
</dbReference>
<dbReference type="GO" id="GO:0070626">
    <property type="term" value="F:(S)-2-(5-amino-1-(5-phospho-D-ribosyl)imidazole-4-carboxamido) succinate lyase (fumarate-forming) activity"/>
    <property type="evidence" value="ECO:0007669"/>
    <property type="project" value="TreeGrafter"/>
</dbReference>
<evidence type="ECO:0000256" key="14">
    <source>
        <dbReference type="RuleBase" id="RU361172"/>
    </source>
</evidence>
<dbReference type="InterPro" id="IPR019468">
    <property type="entry name" value="AdenyloSucc_lyase_C"/>
</dbReference>